<dbReference type="AlphaFoldDB" id="A0A9X1LLP5"/>
<evidence type="ECO:0000256" key="1">
    <source>
        <dbReference type="SAM" id="Phobius"/>
    </source>
</evidence>
<evidence type="ECO:0000313" key="3">
    <source>
        <dbReference type="Proteomes" id="UP001139289"/>
    </source>
</evidence>
<feature type="transmembrane region" description="Helical" evidence="1">
    <location>
        <begin position="81"/>
        <end position="102"/>
    </location>
</feature>
<accession>A0A9X1LLP5</accession>
<feature type="transmembrane region" description="Helical" evidence="1">
    <location>
        <begin position="123"/>
        <end position="145"/>
    </location>
</feature>
<name>A0A9X1LLP5_9MICO</name>
<keyword evidence="3" id="KW-1185">Reference proteome</keyword>
<reference evidence="2" key="1">
    <citation type="submission" date="2021-04" db="EMBL/GenBank/DDBJ databases">
        <title>Microbacterium tenobrionis sp. nov. and Microbacterium allomyrinae sp. nov., isolated from larvae of Tenobrio molitor and Allomyrina dichotoma, respectively.</title>
        <authorList>
            <person name="Lee S.D."/>
        </authorList>
    </citation>
    <scope>NUCLEOTIDE SEQUENCE</scope>
    <source>
        <strain evidence="2">YMB-B2</strain>
    </source>
</reference>
<dbReference type="Proteomes" id="UP001139289">
    <property type="component" value="Unassembled WGS sequence"/>
</dbReference>
<feature type="transmembrane region" description="Helical" evidence="1">
    <location>
        <begin position="176"/>
        <end position="200"/>
    </location>
</feature>
<proteinExistence type="predicted"/>
<organism evidence="2 3">
    <name type="scientific">Microbacterium tenebrionis</name>
    <dbReference type="NCBI Taxonomy" id="2830665"/>
    <lineage>
        <taxon>Bacteria</taxon>
        <taxon>Bacillati</taxon>
        <taxon>Actinomycetota</taxon>
        <taxon>Actinomycetes</taxon>
        <taxon>Micrococcales</taxon>
        <taxon>Microbacteriaceae</taxon>
        <taxon>Microbacterium</taxon>
    </lineage>
</organism>
<keyword evidence="1" id="KW-0812">Transmembrane</keyword>
<comment type="caution">
    <text evidence="2">The sequence shown here is derived from an EMBL/GenBank/DDBJ whole genome shotgun (WGS) entry which is preliminary data.</text>
</comment>
<gene>
    <name evidence="2" type="ORF">KEC56_00080</name>
</gene>
<keyword evidence="1" id="KW-1133">Transmembrane helix</keyword>
<evidence type="ECO:0000313" key="2">
    <source>
        <dbReference type="EMBL" id="MCC2027938.1"/>
    </source>
</evidence>
<protein>
    <submittedName>
        <fullName evidence="2">Uncharacterized protein</fullName>
    </submittedName>
</protein>
<keyword evidence="1" id="KW-0472">Membrane</keyword>
<sequence>MLEVTWKRLAHIGTVLLRLVSACIIAPALVAIPVGVIQAIVVAFPGVRDTITEAKSLNGGFHYWWNEGFATQLLLVPLGGYAIGMCIPLAVALIIALPVISIRAPQIAAQGSHIEKVEGAKQFSTTAFVFCGLGATTLGIILWAFGEGRSIADFPEYLGRFIRTMEQGYVYWEDGMWLLGVVCVVAGVGLMGWGCVRVLFARGAEQG</sequence>
<feature type="transmembrane region" description="Helical" evidence="1">
    <location>
        <begin position="15"/>
        <end position="44"/>
    </location>
</feature>
<dbReference type="EMBL" id="JAGTTM010000001">
    <property type="protein sequence ID" value="MCC2027938.1"/>
    <property type="molecule type" value="Genomic_DNA"/>
</dbReference>